<reference evidence="1" key="1">
    <citation type="submission" date="2023-07" db="EMBL/GenBank/DDBJ databases">
        <title>draft genome sequence of fig (Ficus carica).</title>
        <authorList>
            <person name="Takahashi T."/>
            <person name="Nishimura K."/>
        </authorList>
    </citation>
    <scope>NUCLEOTIDE SEQUENCE</scope>
</reference>
<gene>
    <name evidence="1" type="ORF">TIFTF001_033787</name>
</gene>
<evidence type="ECO:0000313" key="1">
    <source>
        <dbReference type="EMBL" id="GMN64710.1"/>
    </source>
</evidence>
<dbReference type="EMBL" id="BTGU01000191">
    <property type="protein sequence ID" value="GMN64710.1"/>
    <property type="molecule type" value="Genomic_DNA"/>
</dbReference>
<comment type="caution">
    <text evidence="1">The sequence shown here is derived from an EMBL/GenBank/DDBJ whole genome shotgun (WGS) entry which is preliminary data.</text>
</comment>
<protein>
    <submittedName>
        <fullName evidence="1">Uncharacterized protein</fullName>
    </submittedName>
</protein>
<dbReference type="Proteomes" id="UP001187192">
    <property type="component" value="Unassembled WGS sequence"/>
</dbReference>
<sequence length="66" mass="7309">MVKQAPRHSPVQKLVRIEGCGSFGNFESSRCLIKEWGSGSCSREDDGVGQQLIYFLLQADRGALHD</sequence>
<accession>A0AA88DZ64</accession>
<name>A0AA88DZ64_FICCA</name>
<keyword evidence="2" id="KW-1185">Reference proteome</keyword>
<evidence type="ECO:0000313" key="2">
    <source>
        <dbReference type="Proteomes" id="UP001187192"/>
    </source>
</evidence>
<organism evidence="1 2">
    <name type="scientific">Ficus carica</name>
    <name type="common">Common fig</name>
    <dbReference type="NCBI Taxonomy" id="3494"/>
    <lineage>
        <taxon>Eukaryota</taxon>
        <taxon>Viridiplantae</taxon>
        <taxon>Streptophyta</taxon>
        <taxon>Embryophyta</taxon>
        <taxon>Tracheophyta</taxon>
        <taxon>Spermatophyta</taxon>
        <taxon>Magnoliopsida</taxon>
        <taxon>eudicotyledons</taxon>
        <taxon>Gunneridae</taxon>
        <taxon>Pentapetalae</taxon>
        <taxon>rosids</taxon>
        <taxon>fabids</taxon>
        <taxon>Rosales</taxon>
        <taxon>Moraceae</taxon>
        <taxon>Ficeae</taxon>
        <taxon>Ficus</taxon>
    </lineage>
</organism>
<dbReference type="AlphaFoldDB" id="A0AA88DZ64"/>
<proteinExistence type="predicted"/>